<organism evidence="2 3">
    <name type="scientific">Gracilimonas mengyeensis</name>
    <dbReference type="NCBI Taxonomy" id="1302730"/>
    <lineage>
        <taxon>Bacteria</taxon>
        <taxon>Pseudomonadati</taxon>
        <taxon>Balneolota</taxon>
        <taxon>Balneolia</taxon>
        <taxon>Balneolales</taxon>
        <taxon>Balneolaceae</taxon>
        <taxon>Gracilimonas</taxon>
    </lineage>
</organism>
<feature type="transmembrane region" description="Helical" evidence="1">
    <location>
        <begin position="98"/>
        <end position="120"/>
    </location>
</feature>
<sequence length="161" mass="18170">MQKRILIVALIIAGYFLLIRPARTMFMSWQSEQVYSHAISEDLEITFEYRPTAIGFTYSLGGVESEGMYKIPFGRYFLLALTGSLLMGLSFKDAAYLVYIHGLGFVLLNVFLYTGLYAYLPLLFGADLLSEYLIPLSSFGIILLGMYNKRSVGQNLSDENK</sequence>
<name>A0A521FKH3_9BACT</name>
<keyword evidence="1" id="KW-1133">Transmembrane helix</keyword>
<reference evidence="2 3" key="1">
    <citation type="submission" date="2017-05" db="EMBL/GenBank/DDBJ databases">
        <authorList>
            <person name="Varghese N."/>
            <person name="Submissions S."/>
        </authorList>
    </citation>
    <scope>NUCLEOTIDE SEQUENCE [LARGE SCALE GENOMIC DNA]</scope>
    <source>
        <strain evidence="2 3">DSM 21985</strain>
    </source>
</reference>
<dbReference type="RefSeq" id="WP_142456231.1">
    <property type="nucleotide sequence ID" value="NZ_FXTP01000021.1"/>
</dbReference>
<keyword evidence="3" id="KW-1185">Reference proteome</keyword>
<accession>A0A521FKH3</accession>
<dbReference type="AlphaFoldDB" id="A0A521FKH3"/>
<keyword evidence="1" id="KW-0472">Membrane</keyword>
<evidence type="ECO:0000256" key="1">
    <source>
        <dbReference type="SAM" id="Phobius"/>
    </source>
</evidence>
<feature type="transmembrane region" description="Helical" evidence="1">
    <location>
        <begin position="73"/>
        <end position="91"/>
    </location>
</feature>
<protein>
    <submittedName>
        <fullName evidence="2">Uncharacterized protein</fullName>
    </submittedName>
</protein>
<gene>
    <name evidence="2" type="ORF">SAMN06265219_12125</name>
</gene>
<dbReference type="Proteomes" id="UP000317557">
    <property type="component" value="Unassembled WGS sequence"/>
</dbReference>
<feature type="transmembrane region" description="Helical" evidence="1">
    <location>
        <begin position="132"/>
        <end position="148"/>
    </location>
</feature>
<dbReference type="EMBL" id="FXTP01000021">
    <property type="protein sequence ID" value="SMO96703.1"/>
    <property type="molecule type" value="Genomic_DNA"/>
</dbReference>
<keyword evidence="1" id="KW-0812">Transmembrane</keyword>
<evidence type="ECO:0000313" key="3">
    <source>
        <dbReference type="Proteomes" id="UP000317557"/>
    </source>
</evidence>
<proteinExistence type="predicted"/>
<evidence type="ECO:0000313" key="2">
    <source>
        <dbReference type="EMBL" id="SMO96703.1"/>
    </source>
</evidence>